<protein>
    <recommendedName>
        <fullName evidence="4">3,4-dihydroxy-2-butanone 4-phosphate synthase</fullName>
        <ecNumber evidence="3">4.1.99.12</ecNumber>
    </recommendedName>
</protein>
<dbReference type="InterPro" id="IPR000422">
    <property type="entry name" value="DHBP_synthase_RibB"/>
</dbReference>
<gene>
    <name evidence="7" type="ORF">Lyticum_00787</name>
</gene>
<keyword evidence="8" id="KW-1185">Reference proteome</keyword>
<dbReference type="GO" id="GO:0008686">
    <property type="term" value="F:3,4-dihydroxy-2-butanone-4-phosphate synthase activity"/>
    <property type="evidence" value="ECO:0007669"/>
    <property type="project" value="UniProtKB-EC"/>
</dbReference>
<comment type="caution">
    <text evidence="7">The sequence shown here is derived from an EMBL/GenBank/DDBJ whole genome shotgun (WGS) entry which is preliminary data.</text>
</comment>
<accession>A0AAE4VKF3</accession>
<dbReference type="GO" id="GO:0005829">
    <property type="term" value="C:cytosol"/>
    <property type="evidence" value="ECO:0007669"/>
    <property type="project" value="TreeGrafter"/>
</dbReference>
<dbReference type="EMBL" id="JARGYU010000003">
    <property type="protein sequence ID" value="MDZ5761601.1"/>
    <property type="molecule type" value="Genomic_DNA"/>
</dbReference>
<evidence type="ECO:0000256" key="1">
    <source>
        <dbReference type="ARBA" id="ARBA00002284"/>
    </source>
</evidence>
<proteinExistence type="predicted"/>
<dbReference type="AlphaFoldDB" id="A0AAE4VKF3"/>
<name>A0AAE4VKF3_9RICK</name>
<dbReference type="EC" id="4.1.99.12" evidence="3"/>
<evidence type="ECO:0000256" key="4">
    <source>
        <dbReference type="ARBA" id="ARBA00018836"/>
    </source>
</evidence>
<keyword evidence="5" id="KW-0686">Riboflavin biosynthesis</keyword>
<dbReference type="GO" id="GO:0009231">
    <property type="term" value="P:riboflavin biosynthetic process"/>
    <property type="evidence" value="ECO:0007669"/>
    <property type="project" value="UniProtKB-KW"/>
</dbReference>
<evidence type="ECO:0000313" key="7">
    <source>
        <dbReference type="EMBL" id="MDZ5761601.1"/>
    </source>
</evidence>
<dbReference type="Proteomes" id="UP001289135">
    <property type="component" value="Unassembled WGS sequence"/>
</dbReference>
<evidence type="ECO:0000256" key="3">
    <source>
        <dbReference type="ARBA" id="ARBA00012153"/>
    </source>
</evidence>
<dbReference type="GO" id="GO:0046872">
    <property type="term" value="F:metal ion binding"/>
    <property type="evidence" value="ECO:0007669"/>
    <property type="project" value="UniProtKB-KW"/>
</dbReference>
<dbReference type="InterPro" id="IPR017945">
    <property type="entry name" value="DHBP_synth_RibB-like_a/b_dom"/>
</dbReference>
<dbReference type="RefSeq" id="WP_322499021.1">
    <property type="nucleotide sequence ID" value="NZ_JARGYU010000003.1"/>
</dbReference>
<sequence>MREIISDVINGKFIIILDDESRENEGDLVISGSLVNHESISLMSKLGGGVPVVAISQSIATKLDLKILERRNISENGAMYAQTVDARYGLTGNGCSTHDRALTIQTLANPLTTVDEITTPGHVMTVIGHKDGLNARLGHTEASISLMKIAGFSEVALICEVIGDHGNPLKGISLMKFADYHEIKITTIDNIKSYK</sequence>
<reference evidence="7" key="1">
    <citation type="submission" date="2023-02" db="EMBL/GenBank/DDBJ databases">
        <title>Host association and intracellularity evolved multiple times independently in the Rickettsiales.</title>
        <authorList>
            <person name="Castelli M."/>
            <person name="Nardi T."/>
            <person name="Gammuto L."/>
            <person name="Bellinzona G."/>
            <person name="Sabaneyeva E."/>
            <person name="Potekhin A."/>
            <person name="Serra V."/>
            <person name="Petroni G."/>
            <person name="Sassera D."/>
        </authorList>
    </citation>
    <scope>NUCLEOTIDE SEQUENCE</scope>
    <source>
        <strain evidence="7">USBL-36I1</strain>
    </source>
</reference>
<evidence type="ECO:0000256" key="6">
    <source>
        <dbReference type="ARBA" id="ARBA00022723"/>
    </source>
</evidence>
<evidence type="ECO:0000256" key="2">
    <source>
        <dbReference type="ARBA" id="ARBA00004904"/>
    </source>
</evidence>
<comment type="pathway">
    <text evidence="2">Cofactor biosynthesis; riboflavin biosynthesis; 2-hydroxy-3-oxobutyl phosphate from D-ribulose 5-phosphate: step 1/1.</text>
</comment>
<dbReference type="PANTHER" id="PTHR21327:SF18">
    <property type="entry name" value="3,4-DIHYDROXY-2-BUTANONE 4-PHOSPHATE SYNTHASE"/>
    <property type="match status" value="1"/>
</dbReference>
<dbReference type="Gene3D" id="3.90.870.10">
    <property type="entry name" value="DHBP synthase"/>
    <property type="match status" value="1"/>
</dbReference>
<dbReference type="Pfam" id="PF00926">
    <property type="entry name" value="DHBP_synthase"/>
    <property type="match status" value="1"/>
</dbReference>
<dbReference type="PANTHER" id="PTHR21327">
    <property type="entry name" value="GTP CYCLOHYDROLASE II-RELATED"/>
    <property type="match status" value="1"/>
</dbReference>
<dbReference type="SUPFAM" id="SSF55821">
    <property type="entry name" value="YrdC/RibB"/>
    <property type="match status" value="1"/>
</dbReference>
<comment type="function">
    <text evidence="1">Catalyzes the conversion of D-ribulose 5-phosphate to formate and 3,4-dihydroxy-2-butanone 4-phosphate.</text>
</comment>
<evidence type="ECO:0000313" key="8">
    <source>
        <dbReference type="Proteomes" id="UP001289135"/>
    </source>
</evidence>
<keyword evidence="6" id="KW-0479">Metal-binding</keyword>
<organism evidence="7 8">
    <name type="scientific">Lyticum sinuosum</name>
    <dbReference type="NCBI Taxonomy" id="1332059"/>
    <lineage>
        <taxon>Bacteria</taxon>
        <taxon>Pseudomonadati</taxon>
        <taxon>Pseudomonadota</taxon>
        <taxon>Alphaproteobacteria</taxon>
        <taxon>Rickettsiales</taxon>
        <taxon>Lyticum</taxon>
    </lineage>
</organism>
<evidence type="ECO:0000256" key="5">
    <source>
        <dbReference type="ARBA" id="ARBA00022619"/>
    </source>
</evidence>